<reference evidence="1 2" key="1">
    <citation type="submission" date="2011-02" db="EMBL/GenBank/DDBJ databases">
        <authorList>
            <person name="Durkin A.S."/>
            <person name="Madupu R."/>
            <person name="Torralba M."/>
            <person name="Gillis M."/>
            <person name="Methe B."/>
            <person name="Sutton G."/>
            <person name="Nelson K.E."/>
        </authorList>
    </citation>
    <scope>NUCLEOTIDE SEQUENCE [LARGE SCALE GENOMIC DNA]</scope>
    <source>
        <strain evidence="1 2">CRIS 18C-A</strain>
    </source>
</reference>
<comment type="caution">
    <text evidence="1">The sequence shown here is derived from an EMBL/GenBank/DDBJ whole genome shotgun (WGS) entry which is preliminary data.</text>
</comment>
<name>F0H3S3_9BACT</name>
<gene>
    <name evidence="1" type="ORF">HMPREF9303_2257</name>
</gene>
<dbReference type="AlphaFoldDB" id="F0H3S3"/>
<dbReference type="EMBL" id="AEXO01000008">
    <property type="protein sequence ID" value="EGC87550.1"/>
    <property type="molecule type" value="Genomic_DNA"/>
</dbReference>
<proteinExistence type="predicted"/>
<keyword evidence="2" id="KW-1185">Reference proteome</keyword>
<sequence length="103" mass="11750">MPHGTYSSDYKILTFYKTEAVTFGTDSIPKTEENRPLRQTFPYGGSKKYEQYPADITCTAPAVSRCKRFREQKVSRINCEQGNQTAAQTMILIRIVLCLSVNF</sequence>
<dbReference type="Proteomes" id="UP000003155">
    <property type="component" value="Unassembled WGS sequence"/>
</dbReference>
<protein>
    <submittedName>
        <fullName evidence="1">Conserved domain protein</fullName>
    </submittedName>
</protein>
<accession>F0H3S3</accession>
<evidence type="ECO:0000313" key="2">
    <source>
        <dbReference type="Proteomes" id="UP000003155"/>
    </source>
</evidence>
<organism evidence="1 2">
    <name type="scientific">Prevotella denticola CRIS 18C-A</name>
    <dbReference type="NCBI Taxonomy" id="944557"/>
    <lineage>
        <taxon>Bacteria</taxon>
        <taxon>Pseudomonadati</taxon>
        <taxon>Bacteroidota</taxon>
        <taxon>Bacteroidia</taxon>
        <taxon>Bacteroidales</taxon>
        <taxon>Prevotellaceae</taxon>
        <taxon>Prevotella</taxon>
    </lineage>
</organism>
<evidence type="ECO:0000313" key="1">
    <source>
        <dbReference type="EMBL" id="EGC87550.1"/>
    </source>
</evidence>